<dbReference type="InterPro" id="IPR020867">
    <property type="entry name" value="THF_DH/CycHdrlase_CS"/>
</dbReference>
<dbReference type="SUPFAM" id="SSF51735">
    <property type="entry name" value="NAD(P)-binding Rossmann-fold domains"/>
    <property type="match status" value="1"/>
</dbReference>
<dbReference type="SUPFAM" id="SSF53223">
    <property type="entry name" value="Aminoacid dehydrogenase-like, N-terminal domain"/>
    <property type="match status" value="1"/>
</dbReference>
<evidence type="ECO:0000259" key="14">
    <source>
        <dbReference type="Pfam" id="PF02882"/>
    </source>
</evidence>
<dbReference type="GO" id="GO:0004488">
    <property type="term" value="F:methylenetetrahydrofolate dehydrogenase (NADP+) activity"/>
    <property type="evidence" value="ECO:0007669"/>
    <property type="project" value="UniProtKB-EC"/>
</dbReference>
<dbReference type="PANTHER" id="PTHR48099:SF5">
    <property type="entry name" value="C-1-TETRAHYDROFOLATE SYNTHASE, CYTOPLASMIC"/>
    <property type="match status" value="1"/>
</dbReference>
<evidence type="ECO:0000313" key="15">
    <source>
        <dbReference type="EMBL" id="LAC27704.1"/>
    </source>
</evidence>
<dbReference type="PRINTS" id="PR00085">
    <property type="entry name" value="THFDHDRGNASE"/>
</dbReference>
<keyword evidence="9" id="KW-0560">Oxidoreductase</keyword>
<dbReference type="InterPro" id="IPR046346">
    <property type="entry name" value="Aminoacid_DH-like_N_sf"/>
</dbReference>
<evidence type="ECO:0000256" key="4">
    <source>
        <dbReference type="ARBA" id="ARBA00012859"/>
    </source>
</evidence>
<dbReference type="EC" id="3.5.4.9" evidence="3"/>
<evidence type="ECO:0000256" key="9">
    <source>
        <dbReference type="ARBA" id="ARBA00023002"/>
    </source>
</evidence>
<reference evidence="15" key="1">
    <citation type="submission" date="2017-11" db="EMBL/GenBank/DDBJ databases">
        <title>The sensing device of the deep-sea amphipod.</title>
        <authorList>
            <person name="Kobayashi H."/>
            <person name="Nagahama T."/>
            <person name="Arai W."/>
            <person name="Sasagawa Y."/>
            <person name="Umeda M."/>
            <person name="Hayashi T."/>
            <person name="Nikaido I."/>
            <person name="Watanabe H."/>
            <person name="Oguri K."/>
            <person name="Kitazato H."/>
            <person name="Fujioka K."/>
            <person name="Kido Y."/>
            <person name="Takami H."/>
        </authorList>
    </citation>
    <scope>NUCLEOTIDE SEQUENCE</scope>
    <source>
        <tissue evidence="15">Whole body</tissue>
    </source>
</reference>
<evidence type="ECO:0000256" key="2">
    <source>
        <dbReference type="ARBA" id="ARBA00011738"/>
    </source>
</evidence>
<comment type="pathway">
    <text evidence="1">One-carbon metabolism; tetrahydrofolate interconversion.</text>
</comment>
<keyword evidence="8" id="KW-0521">NADP</keyword>
<dbReference type="GO" id="GO:0004477">
    <property type="term" value="F:methenyltetrahydrofolate cyclohydrolase activity"/>
    <property type="evidence" value="ECO:0007669"/>
    <property type="project" value="UniProtKB-EC"/>
</dbReference>
<dbReference type="EMBL" id="IACT01008592">
    <property type="protein sequence ID" value="LAC27704.1"/>
    <property type="molecule type" value="mRNA"/>
</dbReference>
<accession>A0A6A7GBL6</accession>
<evidence type="ECO:0000256" key="1">
    <source>
        <dbReference type="ARBA" id="ARBA00004777"/>
    </source>
</evidence>
<sequence length="336" mass="36130">MLRPLVRRAARAFSTAPAASLRPAFLSSRLNVFVSHEADPINGNVIAKEIRQEIRQDVFAFQQRCGRFPGLAVLLIGERKDSQTYVRMKQKACDEVGITSSTHLFSDRVDEETILDCINDLNHDSSVDGILVQLPLPSHLNEKLIIASCSKTKDVDGLHPANVGQVLLEGSNAGFVPCTPRGCIELIKRSGCSIEGKHAVVLGRSNIVGKPVSLLLQAENATVTMCHSRTIDLPSIVRSADIVVAAIGKPNFVKGDWIKPGATVIDVGINVVDDPTRKCGYRLVGDVDFNEVRNVAGALTPVPGGVGPMTIAMLLSNTLKSAEASVKRQTKAKHAC</sequence>
<evidence type="ECO:0000256" key="3">
    <source>
        <dbReference type="ARBA" id="ARBA00012776"/>
    </source>
</evidence>
<evidence type="ECO:0000256" key="8">
    <source>
        <dbReference type="ARBA" id="ARBA00022857"/>
    </source>
</evidence>
<protein>
    <recommendedName>
        <fullName evidence="5">C-1-tetrahydrofolate synthase, cytoplasmic</fullName>
        <ecNumber evidence="4">1.5.1.5</ecNumber>
        <ecNumber evidence="3">3.5.4.9</ecNumber>
    </recommendedName>
</protein>
<keyword evidence="7" id="KW-0378">Hydrolase</keyword>
<keyword evidence="10" id="KW-0511">Multifunctional enzyme</keyword>
<dbReference type="InterPro" id="IPR036291">
    <property type="entry name" value="NAD(P)-bd_dom_sf"/>
</dbReference>
<evidence type="ECO:0000256" key="10">
    <source>
        <dbReference type="ARBA" id="ARBA00023268"/>
    </source>
</evidence>
<name>A0A6A7GBL6_9CRUS</name>
<dbReference type="PROSITE" id="PS00767">
    <property type="entry name" value="THF_DHG_CYH_2"/>
    <property type="match status" value="1"/>
</dbReference>
<dbReference type="GO" id="GO:0004329">
    <property type="term" value="F:formate-tetrahydrofolate ligase activity"/>
    <property type="evidence" value="ECO:0007669"/>
    <property type="project" value="UniProtKB-EC"/>
</dbReference>
<dbReference type="GO" id="GO:0035999">
    <property type="term" value="P:tetrahydrofolate interconversion"/>
    <property type="evidence" value="ECO:0007669"/>
    <property type="project" value="TreeGrafter"/>
</dbReference>
<dbReference type="AlphaFoldDB" id="A0A6A7GBL6"/>
<dbReference type="Gene3D" id="3.40.50.10860">
    <property type="entry name" value="Leucine Dehydrogenase, chain A, domain 1"/>
    <property type="match status" value="1"/>
</dbReference>
<organism evidence="15">
    <name type="scientific">Hirondellea gigas</name>
    <dbReference type="NCBI Taxonomy" id="1518452"/>
    <lineage>
        <taxon>Eukaryota</taxon>
        <taxon>Metazoa</taxon>
        <taxon>Ecdysozoa</taxon>
        <taxon>Arthropoda</taxon>
        <taxon>Crustacea</taxon>
        <taxon>Multicrustacea</taxon>
        <taxon>Malacostraca</taxon>
        <taxon>Eumalacostraca</taxon>
        <taxon>Peracarida</taxon>
        <taxon>Amphipoda</taxon>
        <taxon>Amphilochidea</taxon>
        <taxon>Lysianassida</taxon>
        <taxon>Lysianassidira</taxon>
        <taxon>Lysianassoidea</taxon>
        <taxon>Lysianassidae</taxon>
        <taxon>Hirondellea</taxon>
    </lineage>
</organism>
<proteinExistence type="evidence at transcript level"/>
<dbReference type="FunFam" id="3.40.50.720:FF:000006">
    <property type="entry name" value="Bifunctional protein FolD"/>
    <property type="match status" value="1"/>
</dbReference>
<keyword evidence="6" id="KW-0554">One-carbon metabolism</keyword>
<dbReference type="PANTHER" id="PTHR48099">
    <property type="entry name" value="C-1-TETRAHYDROFOLATE SYNTHASE, CYTOPLASMIC-RELATED"/>
    <property type="match status" value="1"/>
</dbReference>
<evidence type="ECO:0000259" key="13">
    <source>
        <dbReference type="Pfam" id="PF00763"/>
    </source>
</evidence>
<feature type="domain" description="Tetrahydrofolate dehydrogenase/cyclohydrolase catalytic" evidence="13">
    <location>
        <begin position="41"/>
        <end position="156"/>
    </location>
</feature>
<evidence type="ECO:0000256" key="7">
    <source>
        <dbReference type="ARBA" id="ARBA00022801"/>
    </source>
</evidence>
<dbReference type="FunFam" id="3.40.50.10860:FF:000005">
    <property type="entry name" value="C-1-tetrahydrofolate synthase, cytoplasmic, putative"/>
    <property type="match status" value="1"/>
</dbReference>
<dbReference type="HAMAP" id="MF_01576">
    <property type="entry name" value="THF_DHG_CYH"/>
    <property type="match status" value="1"/>
</dbReference>
<feature type="domain" description="Tetrahydrofolate dehydrogenase/cyclohydrolase NAD(P)-binding" evidence="14">
    <location>
        <begin position="177"/>
        <end position="324"/>
    </location>
</feature>
<dbReference type="NCBIfam" id="NF010783">
    <property type="entry name" value="PRK14186.1"/>
    <property type="match status" value="1"/>
</dbReference>
<dbReference type="EC" id="1.5.1.5" evidence="4"/>
<comment type="catalytic activity">
    <reaction evidence="12">
        <text>(6S)-5,6,7,8-tetrahydrofolate + formate + ATP = (6R)-10-formyltetrahydrofolate + ADP + phosphate</text>
        <dbReference type="Rhea" id="RHEA:20221"/>
        <dbReference type="ChEBI" id="CHEBI:15740"/>
        <dbReference type="ChEBI" id="CHEBI:30616"/>
        <dbReference type="ChEBI" id="CHEBI:43474"/>
        <dbReference type="ChEBI" id="CHEBI:57453"/>
        <dbReference type="ChEBI" id="CHEBI:195366"/>
        <dbReference type="ChEBI" id="CHEBI:456216"/>
        <dbReference type="EC" id="6.3.4.3"/>
    </reaction>
</comment>
<comment type="catalytic activity">
    <reaction evidence="11">
        <text>(6R)-5,10-methenyltetrahydrofolate + H2O = (6R)-10-formyltetrahydrofolate + H(+)</text>
        <dbReference type="Rhea" id="RHEA:23700"/>
        <dbReference type="ChEBI" id="CHEBI:15377"/>
        <dbReference type="ChEBI" id="CHEBI:15378"/>
        <dbReference type="ChEBI" id="CHEBI:57455"/>
        <dbReference type="ChEBI" id="CHEBI:195366"/>
        <dbReference type="EC" id="3.5.4.9"/>
    </reaction>
</comment>
<dbReference type="Pfam" id="PF00763">
    <property type="entry name" value="THF_DHG_CYH"/>
    <property type="match status" value="1"/>
</dbReference>
<comment type="subunit">
    <text evidence="2">Homodimer.</text>
</comment>
<evidence type="ECO:0000256" key="5">
    <source>
        <dbReference type="ARBA" id="ARBA00017592"/>
    </source>
</evidence>
<evidence type="ECO:0000256" key="6">
    <source>
        <dbReference type="ARBA" id="ARBA00022563"/>
    </source>
</evidence>
<evidence type="ECO:0000256" key="12">
    <source>
        <dbReference type="ARBA" id="ARBA00049033"/>
    </source>
</evidence>
<dbReference type="GO" id="GO:0005829">
    <property type="term" value="C:cytosol"/>
    <property type="evidence" value="ECO:0007669"/>
    <property type="project" value="TreeGrafter"/>
</dbReference>
<dbReference type="InterPro" id="IPR000672">
    <property type="entry name" value="THF_DH/CycHdrlase"/>
</dbReference>
<dbReference type="InterPro" id="IPR020630">
    <property type="entry name" value="THF_DH/CycHdrlase_cat_dom"/>
</dbReference>
<dbReference type="CDD" id="cd01080">
    <property type="entry name" value="NAD_bind_m-THF_DH_Cyclohyd"/>
    <property type="match status" value="1"/>
</dbReference>
<evidence type="ECO:0000256" key="11">
    <source>
        <dbReference type="ARBA" id="ARBA00036357"/>
    </source>
</evidence>
<dbReference type="InterPro" id="IPR020631">
    <property type="entry name" value="THF_DH/CycHdrlase_NAD-bd_dom"/>
</dbReference>
<dbReference type="Pfam" id="PF02882">
    <property type="entry name" value="THF_DHG_CYH_C"/>
    <property type="match status" value="1"/>
</dbReference>
<dbReference type="Gene3D" id="3.40.50.720">
    <property type="entry name" value="NAD(P)-binding Rossmann-like Domain"/>
    <property type="match status" value="1"/>
</dbReference>